<organism evidence="1 2">
    <name type="scientific">Paenibacillus chibensis</name>
    <dbReference type="NCBI Taxonomy" id="59846"/>
    <lineage>
        <taxon>Bacteria</taxon>
        <taxon>Bacillati</taxon>
        <taxon>Bacillota</taxon>
        <taxon>Bacilli</taxon>
        <taxon>Bacillales</taxon>
        <taxon>Paenibacillaceae</taxon>
        <taxon>Paenibacillus</taxon>
    </lineage>
</organism>
<accession>A0ABU6PQC2</accession>
<gene>
    <name evidence="1" type="ORF">P9847_04540</name>
</gene>
<name>A0ABU6PQC2_9BACL</name>
<protein>
    <submittedName>
        <fullName evidence="1">Uncharacterized protein</fullName>
    </submittedName>
</protein>
<evidence type="ECO:0000313" key="1">
    <source>
        <dbReference type="EMBL" id="MED5016572.1"/>
    </source>
</evidence>
<reference evidence="1 2" key="1">
    <citation type="submission" date="2023-03" db="EMBL/GenBank/DDBJ databases">
        <title>Bacillus Genome Sequencing.</title>
        <authorList>
            <person name="Dunlap C."/>
        </authorList>
    </citation>
    <scope>NUCLEOTIDE SEQUENCE [LARGE SCALE GENOMIC DNA]</scope>
    <source>
        <strain evidence="1 2">NRS-52</strain>
    </source>
</reference>
<dbReference type="EMBL" id="JARTLD010000009">
    <property type="protein sequence ID" value="MED5016572.1"/>
    <property type="molecule type" value="Genomic_DNA"/>
</dbReference>
<comment type="caution">
    <text evidence="1">The sequence shown here is derived from an EMBL/GenBank/DDBJ whole genome shotgun (WGS) entry which is preliminary data.</text>
</comment>
<sequence length="48" mass="6028">MPFKDAFITFPKLETERFILRELCSEVAKEYYNYFSDQERFLLKRREE</sequence>
<proteinExistence type="predicted"/>
<keyword evidence="2" id="KW-1185">Reference proteome</keyword>
<evidence type="ECO:0000313" key="2">
    <source>
        <dbReference type="Proteomes" id="UP001343257"/>
    </source>
</evidence>
<dbReference type="Proteomes" id="UP001343257">
    <property type="component" value="Unassembled WGS sequence"/>
</dbReference>
<dbReference type="RefSeq" id="WP_328275753.1">
    <property type="nucleotide sequence ID" value="NZ_JARTLD010000009.1"/>
</dbReference>